<dbReference type="Gene3D" id="3.40.50.150">
    <property type="entry name" value="Vaccinia Virus protein VP39"/>
    <property type="match status" value="1"/>
</dbReference>
<dbReference type="Pfam" id="PF00172">
    <property type="entry name" value="Zn_clus"/>
    <property type="match status" value="1"/>
</dbReference>
<organism evidence="6 7">
    <name type="scientific">Fonsecaea nubica</name>
    <dbReference type="NCBI Taxonomy" id="856822"/>
    <lineage>
        <taxon>Eukaryota</taxon>
        <taxon>Fungi</taxon>
        <taxon>Dikarya</taxon>
        <taxon>Ascomycota</taxon>
        <taxon>Pezizomycotina</taxon>
        <taxon>Eurotiomycetes</taxon>
        <taxon>Chaetothyriomycetidae</taxon>
        <taxon>Chaetothyriales</taxon>
        <taxon>Herpotrichiellaceae</taxon>
        <taxon>Fonsecaea</taxon>
    </lineage>
</organism>
<dbReference type="InterPro" id="IPR013216">
    <property type="entry name" value="Methyltransf_11"/>
</dbReference>
<dbReference type="OrthoDB" id="10027013at2759"/>
<feature type="domain" description="Zn(2)-C6 fungal-type" evidence="5">
    <location>
        <begin position="10"/>
        <end position="38"/>
    </location>
</feature>
<dbReference type="PANTHER" id="PTHR38791">
    <property type="entry name" value="ZN(II)2CYS6 TRANSCRIPTION FACTOR (EUROFUNG)-RELATED-RELATED"/>
    <property type="match status" value="1"/>
</dbReference>
<evidence type="ECO:0000313" key="6">
    <source>
        <dbReference type="EMBL" id="OAL34616.1"/>
    </source>
</evidence>
<dbReference type="SUPFAM" id="SSF53335">
    <property type="entry name" value="S-adenosyl-L-methionine-dependent methyltransferases"/>
    <property type="match status" value="1"/>
</dbReference>
<dbReference type="InterPro" id="IPR001138">
    <property type="entry name" value="Zn2Cys6_DnaBD"/>
</dbReference>
<evidence type="ECO:0000259" key="5">
    <source>
        <dbReference type="PROSITE" id="PS50048"/>
    </source>
</evidence>
<dbReference type="RefSeq" id="XP_022499628.1">
    <property type="nucleotide sequence ID" value="XM_022644324.1"/>
</dbReference>
<name>A0A178CYQ7_9EURO</name>
<dbReference type="Pfam" id="PF11951">
    <property type="entry name" value="Fungal_trans_2"/>
    <property type="match status" value="1"/>
</dbReference>
<dbReference type="GO" id="GO:0000981">
    <property type="term" value="F:DNA-binding transcription factor activity, RNA polymerase II-specific"/>
    <property type="evidence" value="ECO:0007669"/>
    <property type="project" value="InterPro"/>
</dbReference>
<dbReference type="SUPFAM" id="SSF57701">
    <property type="entry name" value="Zn2/Cys6 DNA-binding domain"/>
    <property type="match status" value="1"/>
</dbReference>
<keyword evidence="1" id="KW-0805">Transcription regulation</keyword>
<protein>
    <recommendedName>
        <fullName evidence="5">Zn(2)-C6 fungal-type domain-containing protein</fullName>
    </recommendedName>
</protein>
<dbReference type="InterPro" id="IPR036864">
    <property type="entry name" value="Zn2-C6_fun-type_DNA-bd_sf"/>
</dbReference>
<evidence type="ECO:0000256" key="3">
    <source>
        <dbReference type="ARBA" id="ARBA00023163"/>
    </source>
</evidence>
<dbReference type="GO" id="GO:0008757">
    <property type="term" value="F:S-adenosylmethionine-dependent methyltransferase activity"/>
    <property type="evidence" value="ECO:0007669"/>
    <property type="project" value="InterPro"/>
</dbReference>
<dbReference type="AlphaFoldDB" id="A0A178CYQ7"/>
<evidence type="ECO:0000256" key="1">
    <source>
        <dbReference type="ARBA" id="ARBA00023015"/>
    </source>
</evidence>
<reference evidence="6 7" key="1">
    <citation type="submission" date="2016-03" db="EMBL/GenBank/DDBJ databases">
        <title>The draft genome sequence of Fonsecaea nubica causative agent of cutaneous subcutaneous infection in human host.</title>
        <authorList>
            <person name="Costa F."/>
            <person name="Sybren D.H."/>
            <person name="Raittz R.T."/>
            <person name="Weiss V.A."/>
            <person name="Leao A.C."/>
            <person name="Gomes R."/>
            <person name="De Souza E.M."/>
            <person name="Pedrosa F.O."/>
            <person name="Steffens M.B."/>
            <person name="Bombassaro A."/>
            <person name="Tadra-Sfeir M.Z."/>
            <person name="Moreno L.F."/>
            <person name="Najafzadeh M.J."/>
            <person name="Felipe M.S."/>
            <person name="Teixeira M."/>
            <person name="Sun J."/>
            <person name="Xi L."/>
            <person name="Castro M.A."/>
            <person name="Vicente V.A."/>
        </authorList>
    </citation>
    <scope>NUCLEOTIDE SEQUENCE [LARGE SCALE GENOMIC DNA]</scope>
    <source>
        <strain evidence="6 7">CBS 269.64</strain>
    </source>
</reference>
<dbReference type="SMART" id="SM00066">
    <property type="entry name" value="GAL4"/>
    <property type="match status" value="1"/>
</dbReference>
<evidence type="ECO:0000256" key="4">
    <source>
        <dbReference type="ARBA" id="ARBA00023242"/>
    </source>
</evidence>
<gene>
    <name evidence="6" type="ORF">AYO20_06033</name>
</gene>
<keyword evidence="3" id="KW-0804">Transcription</keyword>
<evidence type="ECO:0000313" key="7">
    <source>
        <dbReference type="Proteomes" id="UP000185904"/>
    </source>
</evidence>
<proteinExistence type="predicted"/>
<accession>A0A178CYQ7</accession>
<keyword evidence="7" id="KW-1185">Reference proteome</keyword>
<dbReference type="GO" id="GO:0008270">
    <property type="term" value="F:zinc ion binding"/>
    <property type="evidence" value="ECO:0007669"/>
    <property type="project" value="InterPro"/>
</dbReference>
<dbReference type="GO" id="GO:0003677">
    <property type="term" value="F:DNA binding"/>
    <property type="evidence" value="ECO:0007669"/>
    <property type="project" value="UniProtKB-KW"/>
</dbReference>
<comment type="caution">
    <text evidence="6">The sequence shown here is derived from an EMBL/GenBank/DDBJ whole genome shotgun (WGS) entry which is preliminary data.</text>
</comment>
<evidence type="ECO:0000256" key="2">
    <source>
        <dbReference type="ARBA" id="ARBA00023125"/>
    </source>
</evidence>
<dbReference type="InterPro" id="IPR029063">
    <property type="entry name" value="SAM-dependent_MTases_sf"/>
</dbReference>
<dbReference type="CDD" id="cd12148">
    <property type="entry name" value="fungal_TF_MHR"/>
    <property type="match status" value="1"/>
</dbReference>
<dbReference type="CDD" id="cd00067">
    <property type="entry name" value="GAL4"/>
    <property type="match status" value="1"/>
</dbReference>
<keyword evidence="4" id="KW-0539">Nucleus</keyword>
<dbReference type="EMBL" id="LVCJ01000037">
    <property type="protein sequence ID" value="OAL34616.1"/>
    <property type="molecule type" value="Genomic_DNA"/>
</dbReference>
<dbReference type="InterPro" id="IPR021858">
    <property type="entry name" value="Fun_TF"/>
</dbReference>
<dbReference type="PANTHER" id="PTHR38791:SF5">
    <property type="entry name" value="TRANSCRIPTION FACTOR DBAG-RELATED"/>
    <property type="match status" value="1"/>
</dbReference>
<dbReference type="Proteomes" id="UP000185904">
    <property type="component" value="Unassembled WGS sequence"/>
</dbReference>
<dbReference type="Pfam" id="PF08241">
    <property type="entry name" value="Methyltransf_11"/>
    <property type="match status" value="1"/>
</dbReference>
<dbReference type="Gene3D" id="4.10.240.10">
    <property type="entry name" value="Zn(2)-C6 fungal-type DNA-binding domain"/>
    <property type="match status" value="1"/>
</dbReference>
<dbReference type="CDD" id="cd02440">
    <property type="entry name" value="AdoMet_MTases"/>
    <property type="match status" value="1"/>
</dbReference>
<sequence>MVFCRAPSKGCELCRKRKVKCDEGRPGCLKCARLKQKCPGYRNVDQVRIRDESDRVARRCRQEENLSMVWTSPQAAIESSQNNTQGFRKEYLAASRQPPVTIARPLSPSSHDLGANFFFVKYSPKDCTFNNHHAWLTKSYFDQGPNNVLRKVIEAVGMAGLSNVFDTSHIKSQARAQYSAALASMQQALHDPIQAVSDTTFMALMLLAFFETINCEILDRCPEWVAHIRAGAAVLELRGHDQFSSERGGMLYVQFRSYLLLACMQEHVAVPNALVKATFNFQTGTLRQNWQRANIASPGSITEICFRLANLRAALKDQGAIDPQAIRATALEIDADLETWRAGLPPSWKYTTVSLSDAANDTHFAGKMHVYPNLWIAEAWNSWRAARVLVNQLILQNEARLPDPDSALTDLALSTIRQLCIDICISTGRINQFLILPFSSDRGYTLETSARKQAIRTTVFLLPASTMATPQSASALFPKEKTFSSYNRDQGKAYAQVRRDYHPKVYQAVIDYHSSTGGGFDTVLDVGCGPGLAARGLAPHFAHVLGLDPSEGMLAIARSMGIVSSTSEPARFEISTAEELGANLSPAVADSSVDLITASNAAHWFDMSGFWPSAARVLKPGGTVAIWTSGDIRAHPSMPNSAAIQAAFDHHQERNMKPYFEPGSLLVRGRYVDLPLPWTLAQPVAEFDQTTFVRQEWDPSEEFFVGLPEADMDTFEKMMATGSAETRWRQAHPDDVGTERDVLKILRQKIEQLLHEAGVEKGNEKIKAAVYGVLLLVKKKTAV</sequence>
<dbReference type="PROSITE" id="PS00463">
    <property type="entry name" value="ZN2_CY6_FUNGAL_1"/>
    <property type="match status" value="1"/>
</dbReference>
<dbReference type="GeneID" id="34589448"/>
<keyword evidence="2" id="KW-0238">DNA-binding</keyword>
<dbReference type="InterPro" id="IPR053175">
    <property type="entry name" value="DHMBA_Reg_Transcription_Factor"/>
</dbReference>
<dbReference type="PROSITE" id="PS50048">
    <property type="entry name" value="ZN2_CY6_FUNGAL_2"/>
    <property type="match status" value="1"/>
</dbReference>